<keyword evidence="2" id="KW-1185">Reference proteome</keyword>
<evidence type="ECO:0000313" key="1">
    <source>
        <dbReference type="EMBL" id="UYG16523.1"/>
    </source>
</evidence>
<evidence type="ECO:0000313" key="2">
    <source>
        <dbReference type="Proteomes" id="UP001164305"/>
    </source>
</evidence>
<name>A0ABY6G001_9MICO</name>
<proteinExistence type="predicted"/>
<accession>A0ABY6G001</accession>
<sequence>MSSPAALPVPARVPACRAWSAHAEDLARELTAHTRIWRDDATARSNRHHGDVHELRPGVFVPVAYLTSMADRAVAVGCALGDQLRASFVIAGRSAAWVCLGGPPPAEIDLVTLARPHALAGVRMREAPLGREDVEAIGGCPVTVPGRTVVDLLRYAPDAAAAAAMLEHGLVDEDDVRRRLDALDGRPHARQARARWAELLSGPRASRAA</sequence>
<reference evidence="1" key="1">
    <citation type="submission" date="2022-10" db="EMBL/GenBank/DDBJ databases">
        <title>Whole-Genome Sequencing of Brachybacterium huguangmaarense BRM-3, Isolated from Betula schmidtii.</title>
        <authorList>
            <person name="Haam D."/>
        </authorList>
    </citation>
    <scope>NUCLEOTIDE SEQUENCE</scope>
    <source>
        <strain evidence="1">BRM-3</strain>
    </source>
</reference>
<dbReference type="RefSeq" id="WP_263593736.1">
    <property type="nucleotide sequence ID" value="NZ_CP107020.1"/>
</dbReference>
<gene>
    <name evidence="1" type="ORF">BRM3_13065</name>
</gene>
<organism evidence="1 2">
    <name type="scientific">Brachybacterium huguangmaarense</name>
    <dbReference type="NCBI Taxonomy" id="1652028"/>
    <lineage>
        <taxon>Bacteria</taxon>
        <taxon>Bacillati</taxon>
        <taxon>Actinomycetota</taxon>
        <taxon>Actinomycetes</taxon>
        <taxon>Micrococcales</taxon>
        <taxon>Dermabacteraceae</taxon>
        <taxon>Brachybacterium</taxon>
    </lineage>
</organism>
<evidence type="ECO:0008006" key="3">
    <source>
        <dbReference type="Google" id="ProtNLM"/>
    </source>
</evidence>
<dbReference type="Proteomes" id="UP001164305">
    <property type="component" value="Chromosome"/>
</dbReference>
<protein>
    <recommendedName>
        <fullName evidence="3">AbiEi antitoxin C-terminal domain-containing protein</fullName>
    </recommendedName>
</protein>
<dbReference type="EMBL" id="CP107020">
    <property type="protein sequence ID" value="UYG16523.1"/>
    <property type="molecule type" value="Genomic_DNA"/>
</dbReference>